<keyword evidence="3" id="KW-1185">Reference proteome</keyword>
<feature type="region of interest" description="Disordered" evidence="1">
    <location>
        <begin position="88"/>
        <end position="116"/>
    </location>
</feature>
<protein>
    <submittedName>
        <fullName evidence="2">Uncharacterized protein</fullName>
    </submittedName>
</protein>
<dbReference type="EMBL" id="CP094970">
    <property type="protein sequence ID" value="UYM07771.1"/>
    <property type="molecule type" value="Genomic_DNA"/>
</dbReference>
<reference evidence="2" key="1">
    <citation type="submission" date="2022-01" db="EMBL/GenBank/DDBJ databases">
        <title>Nocardioidaceae gen. sp. A5X3R13.</title>
        <authorList>
            <person name="Lopez Marin M.A."/>
            <person name="Uhlik O."/>
        </authorList>
    </citation>
    <scope>NUCLEOTIDE SEQUENCE</scope>
    <source>
        <strain evidence="2">A5X3R13</strain>
    </source>
</reference>
<proteinExistence type="predicted"/>
<organism evidence="2 3">
    <name type="scientific">Solicola gregarius</name>
    <dbReference type="NCBI Taxonomy" id="2908642"/>
    <lineage>
        <taxon>Bacteria</taxon>
        <taxon>Bacillati</taxon>
        <taxon>Actinomycetota</taxon>
        <taxon>Actinomycetes</taxon>
        <taxon>Propionibacteriales</taxon>
        <taxon>Nocardioidaceae</taxon>
        <taxon>Solicola</taxon>
    </lineage>
</organism>
<accession>A0AA46TM15</accession>
<name>A0AA46TM15_9ACTN</name>
<evidence type="ECO:0000313" key="3">
    <source>
        <dbReference type="Proteomes" id="UP001164390"/>
    </source>
</evidence>
<evidence type="ECO:0000313" key="2">
    <source>
        <dbReference type="EMBL" id="UYM07771.1"/>
    </source>
</evidence>
<dbReference type="Proteomes" id="UP001164390">
    <property type="component" value="Chromosome"/>
</dbReference>
<sequence length="116" mass="12162">MNYIDVVPDPASSAARNTANTAPTWASWASAATGTLDSAAISSKDSVVTQAFKTFHDDVKPRVNALSKLAEKQGVDLGWSVQYAMDGDDQASADQNPALAGTTELGPVLNRPVNLE</sequence>
<dbReference type="KEGG" id="sgrg:L0C25_12090"/>
<dbReference type="AlphaFoldDB" id="A0AA46TM15"/>
<dbReference type="RefSeq" id="WP_271636745.1">
    <property type="nucleotide sequence ID" value="NZ_CP094970.1"/>
</dbReference>
<gene>
    <name evidence="2" type="ORF">L0C25_12090</name>
</gene>
<evidence type="ECO:0000256" key="1">
    <source>
        <dbReference type="SAM" id="MobiDB-lite"/>
    </source>
</evidence>